<keyword evidence="3" id="KW-1185">Reference proteome</keyword>
<dbReference type="PANTHER" id="PTHR40763:SF5">
    <property type="entry name" value="MEMBRANE PROTEIN"/>
    <property type="match status" value="1"/>
</dbReference>
<proteinExistence type="predicted"/>
<dbReference type="Proteomes" id="UP001500325">
    <property type="component" value="Unassembled WGS sequence"/>
</dbReference>
<dbReference type="EMBL" id="BAABIC010000007">
    <property type="protein sequence ID" value="GAA4688852.1"/>
    <property type="molecule type" value="Genomic_DNA"/>
</dbReference>
<dbReference type="Pfam" id="PF08044">
    <property type="entry name" value="DUF1707"/>
    <property type="match status" value="1"/>
</dbReference>
<name>A0ABP8WFR3_9PSEU</name>
<dbReference type="InterPro" id="IPR012551">
    <property type="entry name" value="DUF1707_SHOCT-like"/>
</dbReference>
<comment type="caution">
    <text evidence="2">The sequence shown here is derived from an EMBL/GenBank/DDBJ whole genome shotgun (WGS) entry which is preliminary data.</text>
</comment>
<organism evidence="2 3">
    <name type="scientific">Pseudonocardia yuanmonensis</name>
    <dbReference type="NCBI Taxonomy" id="1095914"/>
    <lineage>
        <taxon>Bacteria</taxon>
        <taxon>Bacillati</taxon>
        <taxon>Actinomycetota</taxon>
        <taxon>Actinomycetes</taxon>
        <taxon>Pseudonocardiales</taxon>
        <taxon>Pseudonocardiaceae</taxon>
        <taxon>Pseudonocardia</taxon>
    </lineage>
</organism>
<dbReference type="PANTHER" id="PTHR40763">
    <property type="entry name" value="MEMBRANE PROTEIN-RELATED"/>
    <property type="match status" value="1"/>
</dbReference>
<evidence type="ECO:0000313" key="2">
    <source>
        <dbReference type="EMBL" id="GAA4688852.1"/>
    </source>
</evidence>
<protein>
    <submittedName>
        <fullName evidence="2">DUF1707 domain-containing protein</fullName>
    </submittedName>
</protein>
<accession>A0ABP8WFR3</accession>
<evidence type="ECO:0000259" key="1">
    <source>
        <dbReference type="Pfam" id="PF08044"/>
    </source>
</evidence>
<reference evidence="3" key="1">
    <citation type="journal article" date="2019" name="Int. J. Syst. Evol. Microbiol.">
        <title>The Global Catalogue of Microorganisms (GCM) 10K type strain sequencing project: providing services to taxonomists for standard genome sequencing and annotation.</title>
        <authorList>
            <consortium name="The Broad Institute Genomics Platform"/>
            <consortium name="The Broad Institute Genome Sequencing Center for Infectious Disease"/>
            <person name="Wu L."/>
            <person name="Ma J."/>
        </authorList>
    </citation>
    <scope>NUCLEOTIDE SEQUENCE [LARGE SCALE GENOMIC DNA]</scope>
    <source>
        <strain evidence="3">JCM 18055</strain>
    </source>
</reference>
<gene>
    <name evidence="2" type="ORF">GCM10023215_26200</name>
</gene>
<sequence>MGVPAGRYPAEVTVPPRPEIRISDADRERAAARLHTALSEGRITVAELEERLAVVYAARYASDLVPPLADLPGEPLDVMQPTALSTPVGPPLVLRAGMGALRRSGRWVVPARLRVHSTMGSVLLDFTDAELTHPVIEVELELGAGSARLLVPDAASADVDGLVAAMGTVRSKVPTLARPGVPHFRVYGRAGMGSVTVRRRYRLGNYSF</sequence>
<feature type="domain" description="DUF1707" evidence="1">
    <location>
        <begin position="20"/>
        <end position="72"/>
    </location>
</feature>
<evidence type="ECO:0000313" key="3">
    <source>
        <dbReference type="Proteomes" id="UP001500325"/>
    </source>
</evidence>